<dbReference type="AlphaFoldDB" id="A0A1C3NQD6"/>
<evidence type="ECO:0000313" key="2">
    <source>
        <dbReference type="Proteomes" id="UP000092503"/>
    </source>
</evidence>
<gene>
    <name evidence="1" type="ORF">XBLMG947_3414</name>
</gene>
<proteinExistence type="predicted"/>
<organism evidence="1 2">
    <name type="scientific">Xanthomonas bromi</name>
    <dbReference type="NCBI Taxonomy" id="56449"/>
    <lineage>
        <taxon>Bacteria</taxon>
        <taxon>Pseudomonadati</taxon>
        <taxon>Pseudomonadota</taxon>
        <taxon>Gammaproteobacteria</taxon>
        <taxon>Lysobacterales</taxon>
        <taxon>Lysobacteraceae</taxon>
        <taxon>Xanthomonas</taxon>
    </lineage>
</organism>
<dbReference type="Proteomes" id="UP000092503">
    <property type="component" value="Unassembled WGS sequence"/>
</dbReference>
<dbReference type="STRING" id="56449.XBLMG947_3414"/>
<sequence length="225" mass="23356">MWTSASTLSTATASTRDGSIVRCVREDAWMARGDRLGACLRRVGGHKRVRSWRSTRSVTASARSAGRRDGKSLCGDLVSSSVACARHARSTASSGRGDCTEQGRSHYSGGAVAVCMCAACVGACARGERVQPLDIDAATCRGASLVAGPARLAGGDTISLAGISVANIARIVTAHVAVVMNDGRACNPSDMPMPRKIAAEDSSVAMVHLDSSRPCLPHAARSCRR</sequence>
<accession>A0A1C3NQD6</accession>
<protein>
    <submittedName>
        <fullName evidence="1">Uncharacterized protein</fullName>
    </submittedName>
</protein>
<name>A0A1C3NQD6_9XANT</name>
<dbReference type="EMBL" id="FLTX01000059">
    <property type="protein sequence ID" value="SBV52617.1"/>
    <property type="molecule type" value="Genomic_DNA"/>
</dbReference>
<reference evidence="1 2" key="1">
    <citation type="submission" date="2016-06" db="EMBL/GenBank/DDBJ databases">
        <authorList>
            <person name="Kjaerup R.B."/>
            <person name="Dalgaard T.S."/>
            <person name="Juul-Madsen H.R."/>
        </authorList>
    </citation>
    <scope>NUCLEOTIDE SEQUENCE [LARGE SCALE GENOMIC DNA]</scope>
    <source>
        <strain evidence="1">LMG947</strain>
    </source>
</reference>
<evidence type="ECO:0000313" key="1">
    <source>
        <dbReference type="EMBL" id="SBV52617.1"/>
    </source>
</evidence>